<dbReference type="Proteomes" id="UP000027590">
    <property type="component" value="Unassembled WGS sequence"/>
</dbReference>
<reference evidence="1 2" key="2">
    <citation type="journal article" date="2014" name="PLoS ONE">
        <title>Evolution of mitochondria reconstructed from the energy metabolism of living bacteria.</title>
        <authorList>
            <person name="Degli Esposti M."/>
            <person name="Chouaia B."/>
            <person name="Comandatore F."/>
            <person name="Crotti E."/>
            <person name="Sassera D."/>
            <person name="Lievens P.M."/>
            <person name="Daffonchio D."/>
            <person name="Bandi C."/>
        </authorList>
    </citation>
    <scope>NUCLEOTIDE SEQUENCE [LARGE SCALE GENOMIC DNA]</scope>
    <source>
        <strain evidence="2">AM169</strain>
    </source>
</reference>
<sequence length="47" mass="4971">MALEISGWLTGGRLHVQGKGRSFLDDGTGRMKADVDGGIRIVCDGHS</sequence>
<proteinExistence type="predicted"/>
<gene>
    <name evidence="1" type="ORF">SACS_1088</name>
</gene>
<evidence type="ECO:0000313" key="1">
    <source>
        <dbReference type="EMBL" id="CDG33826.1"/>
    </source>
</evidence>
<organism evidence="1 2">
    <name type="scientific">Parasaccharibacter apium</name>
    <dbReference type="NCBI Taxonomy" id="1510841"/>
    <lineage>
        <taxon>Bacteria</taxon>
        <taxon>Pseudomonadati</taxon>
        <taxon>Pseudomonadota</taxon>
        <taxon>Alphaproteobacteria</taxon>
        <taxon>Acetobacterales</taxon>
        <taxon>Acetobacteraceae</taxon>
        <taxon>Parasaccharibacter</taxon>
    </lineage>
</organism>
<protein>
    <submittedName>
        <fullName evidence="1">Uncharacterized protein</fullName>
    </submittedName>
</protein>
<dbReference type="AlphaFoldDB" id="A0A7U7J169"/>
<dbReference type="EMBL" id="CBLY010000006">
    <property type="protein sequence ID" value="CDG33826.1"/>
    <property type="molecule type" value="Genomic_DNA"/>
</dbReference>
<evidence type="ECO:0000313" key="2">
    <source>
        <dbReference type="Proteomes" id="UP000027590"/>
    </source>
</evidence>
<accession>A0A7U7J169</accession>
<reference evidence="1 2" key="1">
    <citation type="journal article" date="2014" name="Genome Biol. Evol.">
        <title>Acetic acid bacteria genomes reveal functional traits for adaptation to life in insect guts.</title>
        <authorList>
            <person name="Chouaia B."/>
            <person name="Gaiarsa S."/>
            <person name="Crotti E."/>
            <person name="Comandatore F."/>
            <person name="Degli Esposti M."/>
            <person name="Ricci I."/>
            <person name="Alma A."/>
            <person name="Favia G."/>
            <person name="Bandi C."/>
            <person name="Daffonchio D."/>
        </authorList>
    </citation>
    <scope>NUCLEOTIDE SEQUENCE [LARGE SCALE GENOMIC DNA]</scope>
    <source>
        <strain evidence="2">AM169</strain>
    </source>
</reference>
<name>A0A7U7J169_9PROT</name>
<comment type="caution">
    <text evidence="1">The sequence shown here is derived from an EMBL/GenBank/DDBJ whole genome shotgun (WGS) entry which is preliminary data.</text>
</comment>